<feature type="region of interest" description="Disordered" evidence="2">
    <location>
        <begin position="212"/>
        <end position="245"/>
    </location>
</feature>
<keyword evidence="3" id="KW-0614">Plasmid</keyword>
<protein>
    <submittedName>
        <fullName evidence="3">Uncharacterized protein</fullName>
    </submittedName>
</protein>
<accession>I3W103</accession>
<feature type="coiled-coil region" evidence="1">
    <location>
        <begin position="374"/>
        <end position="402"/>
    </location>
</feature>
<dbReference type="AlphaFoldDB" id="I3W103"/>
<reference evidence="3" key="1">
    <citation type="submission" date="2012-01" db="EMBL/GenBank/DDBJ databases">
        <authorList>
            <person name="Summers A.O."/>
            <person name="Wireman J."/>
            <person name="Sale K."/>
        </authorList>
    </citation>
    <scope>NUCLEOTIDE SEQUENCE</scope>
    <source>
        <strain evidence="3">J3-40</strain>
        <plasmid evidence="3">pJ340-69</plasmid>
    </source>
</reference>
<sequence>MVPEPGSGSTAARVSVGRQVTAERDPKRLLLTPENVSALGFGLSDAAEPMTHGSPAMPKRRAGRKGKHRPRRVRKAKERSNRAVWSVIPAGHKPARHIIRWLRSIQELAEFQLARKDLKANIWRFANAVAQCPGFDPASMTIMPIWQRLQERFGFPAKSISNYFRRLRDWGVLAVVATGRTAEFTPKSSGRTDNEAAIYVLLEKVDEEVVEKSSVPVPNRAVNNPPHAREDEESKPQIDAATPHTSFKRAAQRREVNHHLLNRQEPFWDPNATTSAKTKRERREAERLASLELQFRSFPLQRISTPHVAAICRPFFRAGWTIKDILHAIDWRPNTDARYHHDGAHGVENTGAWLKFRLGKWVRNDGAFYRSPSQKRAAERIQQVAERRAAAERRERQSMERSQYPAPTIGWRQLLATQLQAGDA</sequence>
<feature type="compositionally biased region" description="Low complexity" evidence="2">
    <location>
        <begin position="212"/>
        <end position="226"/>
    </location>
</feature>
<feature type="compositionally biased region" description="Basic and acidic residues" evidence="2">
    <location>
        <begin position="227"/>
        <end position="236"/>
    </location>
</feature>
<dbReference type="EMBL" id="JQ418528">
    <property type="protein sequence ID" value="AFK89280.1"/>
    <property type="molecule type" value="Genomic_DNA"/>
</dbReference>
<proteinExistence type="predicted"/>
<name>I3W103_9MICC</name>
<evidence type="ECO:0000313" key="3">
    <source>
        <dbReference type="EMBL" id="AFK89280.1"/>
    </source>
</evidence>
<feature type="region of interest" description="Disordered" evidence="2">
    <location>
        <begin position="260"/>
        <end position="282"/>
    </location>
</feature>
<feature type="compositionally biased region" description="Basic residues" evidence="2">
    <location>
        <begin position="58"/>
        <end position="77"/>
    </location>
</feature>
<organism evidence="3">
    <name type="scientific">Arthrobacter sp. J3.40</name>
    <dbReference type="NCBI Taxonomy" id="347209"/>
    <lineage>
        <taxon>Bacteria</taxon>
        <taxon>Bacillati</taxon>
        <taxon>Actinomycetota</taxon>
        <taxon>Actinomycetes</taxon>
        <taxon>Micrococcales</taxon>
        <taxon>Micrococcaceae</taxon>
        <taxon>Arthrobacter</taxon>
    </lineage>
</organism>
<evidence type="ECO:0000256" key="1">
    <source>
        <dbReference type="SAM" id="Coils"/>
    </source>
</evidence>
<keyword evidence="1" id="KW-0175">Coiled coil</keyword>
<feature type="region of interest" description="Disordered" evidence="2">
    <location>
        <begin position="44"/>
        <end position="79"/>
    </location>
</feature>
<geneLocation type="plasmid" evidence="3">
    <name>pJ340-69</name>
</geneLocation>
<evidence type="ECO:0000256" key="2">
    <source>
        <dbReference type="SAM" id="MobiDB-lite"/>
    </source>
</evidence>
<feature type="region of interest" description="Disordered" evidence="2">
    <location>
        <begin position="1"/>
        <end position="28"/>
    </location>
</feature>